<name>A0A4C1U4A0_EUMVA</name>
<reference evidence="1 2" key="1">
    <citation type="journal article" date="2019" name="Commun. Biol.">
        <title>The bagworm genome reveals a unique fibroin gene that provides high tensile strength.</title>
        <authorList>
            <person name="Kono N."/>
            <person name="Nakamura H."/>
            <person name="Ohtoshi R."/>
            <person name="Tomita M."/>
            <person name="Numata K."/>
            <person name="Arakawa K."/>
        </authorList>
    </citation>
    <scope>NUCLEOTIDE SEQUENCE [LARGE SCALE GENOMIC DNA]</scope>
</reference>
<accession>A0A4C1U4A0</accession>
<protein>
    <submittedName>
        <fullName evidence="1">Uncharacterized protein</fullName>
    </submittedName>
</protein>
<gene>
    <name evidence="1" type="ORF">EVAR_11101_1</name>
</gene>
<evidence type="ECO:0000313" key="2">
    <source>
        <dbReference type="Proteomes" id="UP000299102"/>
    </source>
</evidence>
<evidence type="ECO:0000313" key="1">
    <source>
        <dbReference type="EMBL" id="GBP21070.1"/>
    </source>
</evidence>
<proteinExistence type="predicted"/>
<dbReference type="Proteomes" id="UP000299102">
    <property type="component" value="Unassembled WGS sequence"/>
</dbReference>
<dbReference type="EMBL" id="BGZK01000125">
    <property type="protein sequence ID" value="GBP21070.1"/>
    <property type="molecule type" value="Genomic_DNA"/>
</dbReference>
<comment type="caution">
    <text evidence="1">The sequence shown here is derived from an EMBL/GenBank/DDBJ whole genome shotgun (WGS) entry which is preliminary data.</text>
</comment>
<sequence length="131" mass="14666">MEETLNRTSEKKTSLTEPNVLIIIRLRGEFVIEQNTKIVNYKVSGERMKCGDCTGNVFRPTKNVCDLPEGNFTPKCALRQRCRFISSAISWNPCARAVASSPLLAEWIRGDADAATLLRFAKAGLMMHDCQ</sequence>
<keyword evidence="2" id="KW-1185">Reference proteome</keyword>
<dbReference type="AlphaFoldDB" id="A0A4C1U4A0"/>
<organism evidence="1 2">
    <name type="scientific">Eumeta variegata</name>
    <name type="common">Bagworm moth</name>
    <name type="synonym">Eumeta japonica</name>
    <dbReference type="NCBI Taxonomy" id="151549"/>
    <lineage>
        <taxon>Eukaryota</taxon>
        <taxon>Metazoa</taxon>
        <taxon>Ecdysozoa</taxon>
        <taxon>Arthropoda</taxon>
        <taxon>Hexapoda</taxon>
        <taxon>Insecta</taxon>
        <taxon>Pterygota</taxon>
        <taxon>Neoptera</taxon>
        <taxon>Endopterygota</taxon>
        <taxon>Lepidoptera</taxon>
        <taxon>Glossata</taxon>
        <taxon>Ditrysia</taxon>
        <taxon>Tineoidea</taxon>
        <taxon>Psychidae</taxon>
        <taxon>Oiketicinae</taxon>
        <taxon>Eumeta</taxon>
    </lineage>
</organism>